<dbReference type="Pfam" id="PF05845">
    <property type="entry name" value="PhnH"/>
    <property type="match status" value="1"/>
</dbReference>
<keyword evidence="1" id="KW-0456">Lyase</keyword>
<dbReference type="GO" id="GO:0019634">
    <property type="term" value="P:organic phosphonate metabolic process"/>
    <property type="evidence" value="ECO:0007669"/>
    <property type="project" value="InterPro"/>
</dbReference>
<proteinExistence type="predicted"/>
<evidence type="ECO:0000313" key="1">
    <source>
        <dbReference type="EMBL" id="KAB8137772.1"/>
    </source>
</evidence>
<reference evidence="1 2" key="1">
    <citation type="submission" date="2019-10" db="EMBL/GenBank/DDBJ databases">
        <title>Gracilibacillus sp. nov. isolated from rice seeds.</title>
        <authorList>
            <person name="He S."/>
        </authorList>
    </citation>
    <scope>NUCLEOTIDE SEQUENCE [LARGE SCALE GENOMIC DNA]</scope>
    <source>
        <strain evidence="1 2">TD8</strain>
    </source>
</reference>
<dbReference type="GO" id="GO:0016829">
    <property type="term" value="F:lyase activity"/>
    <property type="evidence" value="ECO:0007669"/>
    <property type="project" value="UniProtKB-KW"/>
</dbReference>
<dbReference type="PIRSF" id="PIRSF020680">
    <property type="entry name" value="PhnH"/>
    <property type="match status" value="1"/>
</dbReference>
<name>A0A7C8L7W6_9BACI</name>
<protein>
    <submittedName>
        <fullName evidence="1">Phosphonate C-P lyase system protein PhnH</fullName>
    </submittedName>
</protein>
<dbReference type="AlphaFoldDB" id="A0A7C8L7W6"/>
<organism evidence="1 2">
    <name type="scientific">Gracilibacillus oryzae</name>
    <dbReference type="NCBI Taxonomy" id="1672701"/>
    <lineage>
        <taxon>Bacteria</taxon>
        <taxon>Bacillati</taxon>
        <taxon>Bacillota</taxon>
        <taxon>Bacilli</taxon>
        <taxon>Bacillales</taxon>
        <taxon>Bacillaceae</taxon>
        <taxon>Gracilibacillus</taxon>
    </lineage>
</organism>
<dbReference type="OrthoDB" id="154477at2"/>
<dbReference type="NCBIfam" id="TIGR03292">
    <property type="entry name" value="PhnH_redo"/>
    <property type="match status" value="1"/>
</dbReference>
<dbReference type="Gene3D" id="3.40.50.11310">
    <property type="entry name" value="Bacterial phosphonate metabolism protein PhnH"/>
    <property type="match status" value="1"/>
</dbReference>
<dbReference type="SUPFAM" id="SSF159709">
    <property type="entry name" value="PhnH-like"/>
    <property type="match status" value="1"/>
</dbReference>
<dbReference type="InterPro" id="IPR008772">
    <property type="entry name" value="Phosphonate_metab_PhnH"/>
</dbReference>
<evidence type="ECO:0000313" key="2">
    <source>
        <dbReference type="Proteomes" id="UP000480246"/>
    </source>
</evidence>
<comment type="caution">
    <text evidence="1">The sequence shown here is derived from an EMBL/GenBank/DDBJ whole genome shotgun (WGS) entry which is preliminary data.</text>
</comment>
<dbReference type="Proteomes" id="UP000480246">
    <property type="component" value="Unassembled WGS sequence"/>
</dbReference>
<keyword evidence="2" id="KW-1185">Reference proteome</keyword>
<gene>
    <name evidence="1" type="primary">phnH</name>
    <name evidence="1" type="ORF">F9U64_08165</name>
</gene>
<dbReference type="InterPro" id="IPR038058">
    <property type="entry name" value="PhnH-like_sp"/>
</dbReference>
<dbReference type="EMBL" id="WEID01000036">
    <property type="protein sequence ID" value="KAB8137772.1"/>
    <property type="molecule type" value="Genomic_DNA"/>
</dbReference>
<sequence>MYKRGDESMRIDTVHDMQQVYRTLLQSMARPGSVASLQPITSKMDDAKGCYKTTWLIAMTLLDAEVTFHILGDPQGEVTSKISAYTFAQFTSIEKADYIFVLEDTSETEIIHDLSQCKIGDLRDPQLSATWIIENKLNQNPDQWSLTGPGIKGETKLPLLLTEEFLQARKGRTNEHPLGIDLIFTTKNAEIVCLPRTTSIHRKGEANWAMSQ</sequence>
<accession>A0A7C8L7W6</accession>